<dbReference type="Gene3D" id="3.90.550.50">
    <property type="match status" value="1"/>
</dbReference>
<evidence type="ECO:0000256" key="7">
    <source>
        <dbReference type="ARBA" id="ARBA00022989"/>
    </source>
</evidence>
<feature type="domain" description="Fringe-like glycosyltransferase" evidence="11">
    <location>
        <begin position="119"/>
        <end position="365"/>
    </location>
</feature>
<keyword evidence="13" id="KW-1185">Reference proteome</keyword>
<keyword evidence="5" id="KW-0812">Transmembrane</keyword>
<feature type="compositionally biased region" description="Basic and acidic residues" evidence="10">
    <location>
        <begin position="64"/>
        <end position="73"/>
    </location>
</feature>
<comment type="caution">
    <text evidence="12">The sequence shown here is derived from an EMBL/GenBank/DDBJ whole genome shotgun (WGS) entry which is preliminary data.</text>
</comment>
<keyword evidence="4" id="KW-0808">Transferase</keyword>
<evidence type="ECO:0000256" key="1">
    <source>
        <dbReference type="ARBA" id="ARBA00004606"/>
    </source>
</evidence>
<reference evidence="12 13" key="1">
    <citation type="submission" date="2018-04" db="EMBL/GenBank/DDBJ databases">
        <title>The genome of golden apple snail Pomacea canaliculata provides insight into stress tolerance and invasive adaptation.</title>
        <authorList>
            <person name="Liu C."/>
            <person name="Liu B."/>
            <person name="Ren Y."/>
            <person name="Zhang Y."/>
            <person name="Wang H."/>
            <person name="Li S."/>
            <person name="Jiang F."/>
            <person name="Yin L."/>
            <person name="Zhang G."/>
            <person name="Qian W."/>
            <person name="Fan W."/>
        </authorList>
    </citation>
    <scope>NUCLEOTIDE SEQUENCE [LARGE SCALE GENOMIC DNA]</scope>
    <source>
        <strain evidence="12">SZHN2017</strain>
        <tissue evidence="12">Muscle</tissue>
    </source>
</reference>
<evidence type="ECO:0000259" key="11">
    <source>
        <dbReference type="Pfam" id="PF02434"/>
    </source>
</evidence>
<dbReference type="AlphaFoldDB" id="A0A2T7PYK7"/>
<evidence type="ECO:0000313" key="12">
    <source>
        <dbReference type="EMBL" id="PVD38488.1"/>
    </source>
</evidence>
<evidence type="ECO:0000256" key="8">
    <source>
        <dbReference type="ARBA" id="ARBA00023136"/>
    </source>
</evidence>
<evidence type="ECO:0000313" key="13">
    <source>
        <dbReference type="Proteomes" id="UP000245119"/>
    </source>
</evidence>
<dbReference type="Pfam" id="PF02434">
    <property type="entry name" value="Fringe"/>
    <property type="match status" value="1"/>
</dbReference>
<keyword evidence="7" id="KW-1133">Transmembrane helix</keyword>
<evidence type="ECO:0000256" key="10">
    <source>
        <dbReference type="SAM" id="MobiDB-lite"/>
    </source>
</evidence>
<feature type="region of interest" description="Disordered" evidence="10">
    <location>
        <begin position="42"/>
        <end position="106"/>
    </location>
</feature>
<protein>
    <recommendedName>
        <fullName evidence="11">Fringe-like glycosyltransferase domain-containing protein</fullName>
    </recommendedName>
</protein>
<keyword evidence="6" id="KW-0735">Signal-anchor</keyword>
<dbReference type="GO" id="GO:0016757">
    <property type="term" value="F:glycosyltransferase activity"/>
    <property type="evidence" value="ECO:0007669"/>
    <property type="project" value="UniProtKB-KW"/>
</dbReference>
<dbReference type="InterPro" id="IPR003378">
    <property type="entry name" value="Fringe-like_glycosylTrfase"/>
</dbReference>
<dbReference type="STRING" id="400727.A0A2T7PYK7"/>
<name>A0A2T7PYK7_POMCA</name>
<evidence type="ECO:0000256" key="9">
    <source>
        <dbReference type="ARBA" id="ARBA00037847"/>
    </source>
</evidence>
<feature type="compositionally biased region" description="Basic and acidic residues" evidence="10">
    <location>
        <begin position="42"/>
        <end position="53"/>
    </location>
</feature>
<evidence type="ECO:0000256" key="5">
    <source>
        <dbReference type="ARBA" id="ARBA00022692"/>
    </source>
</evidence>
<dbReference type="GO" id="GO:0012505">
    <property type="term" value="C:endomembrane system"/>
    <property type="evidence" value="ECO:0007669"/>
    <property type="project" value="UniProtKB-SubCell"/>
</dbReference>
<evidence type="ECO:0000256" key="6">
    <source>
        <dbReference type="ARBA" id="ARBA00022968"/>
    </source>
</evidence>
<evidence type="ECO:0000256" key="3">
    <source>
        <dbReference type="ARBA" id="ARBA00022676"/>
    </source>
</evidence>
<evidence type="ECO:0000256" key="4">
    <source>
        <dbReference type="ARBA" id="ARBA00022679"/>
    </source>
</evidence>
<proteinExistence type="inferred from homology"/>
<dbReference type="OrthoDB" id="8959630at2759"/>
<dbReference type="GO" id="GO:0016020">
    <property type="term" value="C:membrane"/>
    <property type="evidence" value="ECO:0007669"/>
    <property type="project" value="UniProtKB-SubCell"/>
</dbReference>
<organism evidence="12 13">
    <name type="scientific">Pomacea canaliculata</name>
    <name type="common">Golden apple snail</name>
    <dbReference type="NCBI Taxonomy" id="400727"/>
    <lineage>
        <taxon>Eukaryota</taxon>
        <taxon>Metazoa</taxon>
        <taxon>Spiralia</taxon>
        <taxon>Lophotrochozoa</taxon>
        <taxon>Mollusca</taxon>
        <taxon>Gastropoda</taxon>
        <taxon>Caenogastropoda</taxon>
        <taxon>Architaenioglossa</taxon>
        <taxon>Ampullarioidea</taxon>
        <taxon>Ampullariidae</taxon>
        <taxon>Pomacea</taxon>
    </lineage>
</organism>
<dbReference type="EMBL" id="PZQS01000001">
    <property type="protein sequence ID" value="PVD38488.1"/>
    <property type="molecule type" value="Genomic_DNA"/>
</dbReference>
<accession>A0A2T7PYK7</accession>
<evidence type="ECO:0000256" key="2">
    <source>
        <dbReference type="ARBA" id="ARBA00008661"/>
    </source>
</evidence>
<keyword evidence="3" id="KW-0328">Glycosyltransferase</keyword>
<comment type="subcellular location">
    <subcellularLocation>
        <location evidence="9">Endomembrane system</location>
        <topology evidence="9">Single-pass membrane protein</topology>
    </subcellularLocation>
    <subcellularLocation>
        <location evidence="1">Membrane</location>
        <topology evidence="1">Single-pass type II membrane protein</topology>
    </subcellularLocation>
</comment>
<dbReference type="PANTHER" id="PTHR10811">
    <property type="entry name" value="FRINGE-RELATED"/>
    <property type="match status" value="1"/>
</dbReference>
<keyword evidence="8" id="KW-0472">Membrane</keyword>
<gene>
    <name evidence="12" type="ORF">C0Q70_01103</name>
</gene>
<dbReference type="Proteomes" id="UP000245119">
    <property type="component" value="Linkage Group LG1"/>
</dbReference>
<comment type="similarity">
    <text evidence="2">Belongs to the glycosyltransferase 31 family.</text>
</comment>
<sequence>MRVSFRKAVKLAAFSVIFLILNALVGFELFSDDHALEKVLGRPRHDNGDRQDRGLANASSAHSLSHDSSKELPRGPANVHRKLAPDDDMRNNLTRSLTAGTGEKMSTKLAQGQFSHARRTELSDVFISVKTTGMFHASRLQLVVQTWFQLARDQTYFFTDSEDKEMNELTGGHLVNTNCSSSHNRQSLCCKMSVEYDAYLASKKRWMCHFDDDIYVNIPVLMELLQKYKHTDDWYLGKPSLRHPIEVNDFENPGAKITFWFATGSAFCISRALALKMMPHAGGGRLMTLGEKLRLPDDCVMGYIIDHVLRKQLTVIEGFRSHLEALWLIKPYQLNKQITFSYSEYGDKVNVVNVLGFSVEEDPSRSH</sequence>